<protein>
    <submittedName>
        <fullName evidence="1">Uncharacterized protein</fullName>
    </submittedName>
</protein>
<reference evidence="1" key="1">
    <citation type="submission" date="2023-11" db="EMBL/GenBank/DDBJ databases">
        <authorList>
            <person name="Poullet M."/>
        </authorList>
    </citation>
    <scope>NUCLEOTIDE SEQUENCE</scope>
    <source>
        <strain evidence="1">E1834</strain>
    </source>
</reference>
<organism evidence="1 2">
    <name type="scientific">Meloidogyne enterolobii</name>
    <name type="common">Root-knot nematode worm</name>
    <name type="synonym">Meloidogyne mayaguensis</name>
    <dbReference type="NCBI Taxonomy" id="390850"/>
    <lineage>
        <taxon>Eukaryota</taxon>
        <taxon>Metazoa</taxon>
        <taxon>Ecdysozoa</taxon>
        <taxon>Nematoda</taxon>
        <taxon>Chromadorea</taxon>
        <taxon>Rhabditida</taxon>
        <taxon>Tylenchina</taxon>
        <taxon>Tylenchomorpha</taxon>
        <taxon>Tylenchoidea</taxon>
        <taxon>Meloidogynidae</taxon>
        <taxon>Meloidogyninae</taxon>
        <taxon>Meloidogyne</taxon>
    </lineage>
</organism>
<gene>
    <name evidence="1" type="ORF">MENTE1834_LOCUS28581</name>
</gene>
<dbReference type="EMBL" id="CAVMJV010000044">
    <property type="protein sequence ID" value="CAK5081353.1"/>
    <property type="molecule type" value="Genomic_DNA"/>
</dbReference>
<proteinExistence type="predicted"/>
<evidence type="ECO:0000313" key="2">
    <source>
        <dbReference type="Proteomes" id="UP001497535"/>
    </source>
</evidence>
<sequence length="75" mass="8462">MPRVSKNLCENWAYPLTYPLTKIGTAYSTYQFNNDKLIPMVTPTSFGYKSSAQYAIHTSLQLGKTINEYGATSHH</sequence>
<accession>A0ACB0ZSV5</accession>
<name>A0ACB0ZSV5_MELEN</name>
<keyword evidence="2" id="KW-1185">Reference proteome</keyword>
<dbReference type="Proteomes" id="UP001497535">
    <property type="component" value="Unassembled WGS sequence"/>
</dbReference>
<evidence type="ECO:0000313" key="1">
    <source>
        <dbReference type="EMBL" id="CAK5081353.1"/>
    </source>
</evidence>
<comment type="caution">
    <text evidence="1">The sequence shown here is derived from an EMBL/GenBank/DDBJ whole genome shotgun (WGS) entry which is preliminary data.</text>
</comment>